<dbReference type="Proteomes" id="UP001138757">
    <property type="component" value="Unassembled WGS sequence"/>
</dbReference>
<dbReference type="GO" id="GO:0000160">
    <property type="term" value="P:phosphorelay signal transduction system"/>
    <property type="evidence" value="ECO:0007669"/>
    <property type="project" value="InterPro"/>
</dbReference>
<sequence>MAYDPGTLEAALSAAVGSDLALITELRQAFLESAERQLNLLARARCDANWTMAALRLKGLCASFGVNNVMNLADEALESAPGDPVIVRKISRALAVIGADEHS</sequence>
<organism evidence="1 2">
    <name type="scientific">Sphingobium nicotianae</name>
    <dbReference type="NCBI Taxonomy" id="2782607"/>
    <lineage>
        <taxon>Bacteria</taxon>
        <taxon>Pseudomonadati</taxon>
        <taxon>Pseudomonadota</taxon>
        <taxon>Alphaproteobacteria</taxon>
        <taxon>Sphingomonadales</taxon>
        <taxon>Sphingomonadaceae</taxon>
        <taxon>Sphingobium</taxon>
    </lineage>
</organism>
<reference evidence="1" key="1">
    <citation type="submission" date="2021-05" db="EMBL/GenBank/DDBJ databases">
        <title>Genome of Sphingobium sp. strain.</title>
        <authorList>
            <person name="Fan R."/>
        </authorList>
    </citation>
    <scope>NUCLEOTIDE SEQUENCE</scope>
    <source>
        <strain evidence="1">H33</strain>
    </source>
</reference>
<dbReference type="AlphaFoldDB" id="A0A9X1D9E8"/>
<comment type="caution">
    <text evidence="1">The sequence shown here is derived from an EMBL/GenBank/DDBJ whole genome shotgun (WGS) entry which is preliminary data.</text>
</comment>
<dbReference type="EMBL" id="JAHGAW010000001">
    <property type="protein sequence ID" value="MBT2185763.1"/>
    <property type="molecule type" value="Genomic_DNA"/>
</dbReference>
<keyword evidence="2" id="KW-1185">Reference proteome</keyword>
<accession>A0A9X1D9E8</accession>
<dbReference type="InterPro" id="IPR036641">
    <property type="entry name" value="HPT_dom_sf"/>
</dbReference>
<name>A0A9X1D9E8_9SPHN</name>
<dbReference type="Gene3D" id="1.20.120.160">
    <property type="entry name" value="HPT domain"/>
    <property type="match status" value="1"/>
</dbReference>
<proteinExistence type="predicted"/>
<evidence type="ECO:0000313" key="2">
    <source>
        <dbReference type="Proteomes" id="UP001138757"/>
    </source>
</evidence>
<gene>
    <name evidence="1" type="ORF">KK488_02255</name>
</gene>
<dbReference type="SUPFAM" id="SSF47226">
    <property type="entry name" value="Histidine-containing phosphotransfer domain, HPT domain"/>
    <property type="match status" value="1"/>
</dbReference>
<protein>
    <submittedName>
        <fullName evidence="1">Hpt domain-containing protein</fullName>
    </submittedName>
</protein>
<evidence type="ECO:0000313" key="1">
    <source>
        <dbReference type="EMBL" id="MBT2185763.1"/>
    </source>
</evidence>
<dbReference type="RefSeq" id="WP_214621488.1">
    <property type="nucleotide sequence ID" value="NZ_JAHGAW010000001.1"/>
</dbReference>